<feature type="binding site" evidence="18">
    <location>
        <position position="146"/>
    </location>
    <ligand>
        <name>(6S)-NADPHX</name>
        <dbReference type="ChEBI" id="CHEBI:64076"/>
    </ligand>
</feature>
<feature type="binding site" evidence="17">
    <location>
        <begin position="430"/>
        <end position="434"/>
    </location>
    <ligand>
        <name>AMP</name>
        <dbReference type="ChEBI" id="CHEBI:456215"/>
    </ligand>
</feature>
<dbReference type="InterPro" id="IPR000631">
    <property type="entry name" value="CARKD"/>
</dbReference>
<dbReference type="GO" id="GO:0046872">
    <property type="term" value="F:metal ion binding"/>
    <property type="evidence" value="ECO:0007669"/>
    <property type="project" value="UniProtKB-UniRule"/>
</dbReference>
<gene>
    <name evidence="17" type="primary">nnrD</name>
    <name evidence="18" type="synonym">nnrE</name>
    <name evidence="22" type="ORF">SAMN02910451_00931</name>
</gene>
<dbReference type="PROSITE" id="PS51385">
    <property type="entry name" value="YJEF_N"/>
    <property type="match status" value="1"/>
</dbReference>
<dbReference type="AlphaFoldDB" id="A0A1G5C1K6"/>
<evidence type="ECO:0000256" key="18">
    <source>
        <dbReference type="HAMAP-Rule" id="MF_01966"/>
    </source>
</evidence>
<dbReference type="GO" id="GO:0046496">
    <property type="term" value="P:nicotinamide nucleotide metabolic process"/>
    <property type="evidence" value="ECO:0007669"/>
    <property type="project" value="UniProtKB-UniRule"/>
</dbReference>
<dbReference type="HAMAP" id="MF_01966">
    <property type="entry name" value="NADHX_epimerase"/>
    <property type="match status" value="1"/>
</dbReference>
<dbReference type="GO" id="GO:0110051">
    <property type="term" value="P:metabolite repair"/>
    <property type="evidence" value="ECO:0007669"/>
    <property type="project" value="TreeGrafter"/>
</dbReference>
<evidence type="ECO:0000313" key="22">
    <source>
        <dbReference type="EMBL" id="SCX96268.1"/>
    </source>
</evidence>
<evidence type="ECO:0000256" key="14">
    <source>
        <dbReference type="ARBA" id="ARBA00025153"/>
    </source>
</evidence>
<evidence type="ECO:0000256" key="8">
    <source>
        <dbReference type="ARBA" id="ARBA00022857"/>
    </source>
</evidence>
<keyword evidence="11 18" id="KW-0413">Isomerase</keyword>
<feature type="binding site" evidence="18">
    <location>
        <begin position="63"/>
        <end position="67"/>
    </location>
    <ligand>
        <name>(6S)-NADPHX</name>
        <dbReference type="ChEBI" id="CHEBI:64076"/>
    </ligand>
</feature>
<comment type="similarity">
    <text evidence="4 19">In the C-terminal section; belongs to the NnrD/CARKD family.</text>
</comment>
<evidence type="ECO:0000256" key="4">
    <source>
        <dbReference type="ARBA" id="ARBA00009524"/>
    </source>
</evidence>
<sequence>MRYAVTSDEMKRYDRNTSEVFGVSTEILMERASLCVADEIEKYILSKDADRKFSALVFAGVGNNGGDGICTARLLKQRGIRVKLVVVGDMTKCSELCLKQLKIAANYGINSDTFSNIRDNKSPAEWDIIVDAVFGIGISRNITGSYAEVIDYINDCKKERKSDLFVISVDIPSGVSADDGRICSVCVNADETVTFNCVKLGHILYPGCEHVGKLVVCDAGITEESFCGNTPEYFFYDEKPTALLPERRKNSNKGTNGKILIMAGSKEISGACVLSAGACLKAGAGMVRVFTASENAEVIKTVLPEALIDTYEDYEPVSAKLEEAMNWSTAAVVGPGIGMNGKGAEILKFVLARYDKNLVVDADGLNHIAADKELRNLAGNFSRNGRKLILTPHLAEFARLFGRDINECKRNILFYPKELANELHCTVVCKDARSVVSDSNEKKIYINVSGNDGMATAGSGDVLSGVLGALMGTGLGSFECACVGAYLHGAAGDLAASRHGKLSMVASDIVEELENILI</sequence>
<dbReference type="CDD" id="cd01171">
    <property type="entry name" value="YXKO-related"/>
    <property type="match status" value="1"/>
</dbReference>
<feature type="domain" description="YjeF N-terminal" evidence="21">
    <location>
        <begin position="10"/>
        <end position="227"/>
    </location>
</feature>
<feature type="binding site" evidence="17">
    <location>
        <position position="271"/>
    </location>
    <ligand>
        <name>(6S)-NADPHX</name>
        <dbReference type="ChEBI" id="CHEBI:64076"/>
    </ligand>
</feature>
<accession>A0A1G5C1K6</accession>
<evidence type="ECO:0000259" key="21">
    <source>
        <dbReference type="PROSITE" id="PS51385"/>
    </source>
</evidence>
<dbReference type="PANTHER" id="PTHR12592">
    <property type="entry name" value="ATP-DEPENDENT (S)-NAD(P)H-HYDRATE DEHYDRATASE FAMILY MEMBER"/>
    <property type="match status" value="1"/>
</dbReference>
<evidence type="ECO:0000256" key="2">
    <source>
        <dbReference type="ARBA" id="ARBA00000909"/>
    </source>
</evidence>
<dbReference type="Gene3D" id="3.40.50.10260">
    <property type="entry name" value="YjeF N-terminal domain"/>
    <property type="match status" value="1"/>
</dbReference>
<dbReference type="RefSeq" id="WP_074461662.1">
    <property type="nucleotide sequence ID" value="NZ_FMUR01000005.1"/>
</dbReference>
<comment type="similarity">
    <text evidence="3 19">In the N-terminal section; belongs to the NnrE/AIBP family.</text>
</comment>
<keyword evidence="7 17" id="KW-0067">ATP-binding</keyword>
<feature type="domain" description="YjeF C-terminal" evidence="20">
    <location>
        <begin position="236"/>
        <end position="518"/>
    </location>
</feature>
<comment type="function">
    <text evidence="14 19">Bifunctional enzyme that catalyzes the epimerization of the S- and R-forms of NAD(P)HX and the dehydration of the S-form of NAD(P)HX at the expense of ADP, which is converted to AMP. This allows the repair of both epimers of NAD(P)HX, a damaged form of NAD(P)H that is a result of enzymatic or heat-dependent hydration.</text>
</comment>
<dbReference type="GO" id="GO:0005524">
    <property type="term" value="F:ATP binding"/>
    <property type="evidence" value="ECO:0007669"/>
    <property type="project" value="UniProtKB-UniRule"/>
</dbReference>
<evidence type="ECO:0000256" key="6">
    <source>
        <dbReference type="ARBA" id="ARBA00022741"/>
    </source>
</evidence>
<dbReference type="SUPFAM" id="SSF64153">
    <property type="entry name" value="YjeF N-terminal domain-like"/>
    <property type="match status" value="1"/>
</dbReference>
<evidence type="ECO:0000256" key="10">
    <source>
        <dbReference type="ARBA" id="ARBA00023027"/>
    </source>
</evidence>
<feature type="binding site" evidence="18">
    <location>
        <position position="173"/>
    </location>
    <ligand>
        <name>K(+)</name>
        <dbReference type="ChEBI" id="CHEBI:29103"/>
    </ligand>
</feature>
<evidence type="ECO:0000256" key="17">
    <source>
        <dbReference type="HAMAP-Rule" id="MF_01965"/>
    </source>
</evidence>
<comment type="subunit">
    <text evidence="17">Homotetramer.</text>
</comment>
<keyword evidence="13" id="KW-0511">Multifunctional enzyme</keyword>
<evidence type="ECO:0000256" key="16">
    <source>
        <dbReference type="ARBA" id="ARBA00049209"/>
    </source>
</evidence>
<comment type="similarity">
    <text evidence="18">Belongs to the NnrE/AIBP family.</text>
</comment>
<dbReference type="Pfam" id="PF01256">
    <property type="entry name" value="Carb_kinase"/>
    <property type="match status" value="1"/>
</dbReference>
<comment type="catalytic activity">
    <reaction evidence="16 17 19">
        <text>(6S)-NADPHX + ADP = AMP + phosphate + NADPH + H(+)</text>
        <dbReference type="Rhea" id="RHEA:32235"/>
        <dbReference type="ChEBI" id="CHEBI:15378"/>
        <dbReference type="ChEBI" id="CHEBI:43474"/>
        <dbReference type="ChEBI" id="CHEBI:57783"/>
        <dbReference type="ChEBI" id="CHEBI:64076"/>
        <dbReference type="ChEBI" id="CHEBI:456215"/>
        <dbReference type="ChEBI" id="CHEBI:456216"/>
        <dbReference type="EC" id="4.2.1.136"/>
    </reaction>
</comment>
<dbReference type="OrthoDB" id="9806925at2"/>
<organism evidence="22 23">
    <name type="scientific">Butyrivibrio hungatei</name>
    <dbReference type="NCBI Taxonomy" id="185008"/>
    <lineage>
        <taxon>Bacteria</taxon>
        <taxon>Bacillati</taxon>
        <taxon>Bacillota</taxon>
        <taxon>Clostridia</taxon>
        <taxon>Lachnospirales</taxon>
        <taxon>Lachnospiraceae</taxon>
        <taxon>Butyrivibrio</taxon>
    </lineage>
</organism>
<comment type="similarity">
    <text evidence="17">Belongs to the NnrD/CARKD family.</text>
</comment>
<proteinExistence type="inferred from homology"/>
<evidence type="ECO:0000256" key="3">
    <source>
        <dbReference type="ARBA" id="ARBA00006001"/>
    </source>
</evidence>
<dbReference type="PROSITE" id="PS01050">
    <property type="entry name" value="YJEF_C_2"/>
    <property type="match status" value="1"/>
</dbReference>
<evidence type="ECO:0000256" key="9">
    <source>
        <dbReference type="ARBA" id="ARBA00022958"/>
    </source>
</evidence>
<feature type="binding site" evidence="17">
    <location>
        <position position="461"/>
    </location>
    <ligand>
        <name>(6S)-NADPHX</name>
        <dbReference type="ChEBI" id="CHEBI:64076"/>
    </ligand>
</feature>
<keyword evidence="10 17" id="KW-0520">NAD</keyword>
<reference evidence="23" key="1">
    <citation type="submission" date="2016-10" db="EMBL/GenBank/DDBJ databases">
        <authorList>
            <person name="Varghese N."/>
            <person name="Submissions S."/>
        </authorList>
    </citation>
    <scope>NUCLEOTIDE SEQUENCE [LARGE SCALE GENOMIC DNA]</scope>
    <source>
        <strain evidence="23">XBD2006</strain>
    </source>
</reference>
<feature type="binding site" evidence="18">
    <location>
        <position position="131"/>
    </location>
    <ligand>
        <name>K(+)</name>
        <dbReference type="ChEBI" id="CHEBI:29103"/>
    </ligand>
</feature>
<evidence type="ECO:0000256" key="12">
    <source>
        <dbReference type="ARBA" id="ARBA00023239"/>
    </source>
</evidence>
<dbReference type="GO" id="GO:0052856">
    <property type="term" value="F:NAD(P)HX epimerase activity"/>
    <property type="evidence" value="ECO:0007669"/>
    <property type="project" value="UniProtKB-UniRule"/>
</dbReference>
<keyword evidence="8 17" id="KW-0521">NADP</keyword>
<dbReference type="HAMAP" id="MF_01965">
    <property type="entry name" value="NADHX_dehydratase"/>
    <property type="match status" value="1"/>
</dbReference>
<evidence type="ECO:0000313" key="23">
    <source>
        <dbReference type="Proteomes" id="UP000183047"/>
    </source>
</evidence>
<keyword evidence="23" id="KW-1185">Reference proteome</keyword>
<evidence type="ECO:0000256" key="11">
    <source>
        <dbReference type="ARBA" id="ARBA00023235"/>
    </source>
</evidence>
<dbReference type="Proteomes" id="UP000183047">
    <property type="component" value="Unassembled WGS sequence"/>
</dbReference>
<keyword evidence="5 18" id="KW-0479">Metal-binding</keyword>
<evidence type="ECO:0000256" key="5">
    <source>
        <dbReference type="ARBA" id="ARBA00022723"/>
    </source>
</evidence>
<feature type="binding site" evidence="17">
    <location>
        <position position="336"/>
    </location>
    <ligand>
        <name>(6S)-NADPHX</name>
        <dbReference type="ChEBI" id="CHEBI:64076"/>
    </ligand>
</feature>
<evidence type="ECO:0000256" key="15">
    <source>
        <dbReference type="ARBA" id="ARBA00048238"/>
    </source>
</evidence>
<dbReference type="EMBL" id="FMUR01000005">
    <property type="protein sequence ID" value="SCX96268.1"/>
    <property type="molecule type" value="Genomic_DNA"/>
</dbReference>
<feature type="binding site" evidence="18">
    <location>
        <begin position="135"/>
        <end position="141"/>
    </location>
    <ligand>
        <name>(6S)-NADPHX</name>
        <dbReference type="ChEBI" id="CHEBI:64076"/>
    </ligand>
</feature>
<keyword evidence="9 18" id="KW-0630">Potassium</keyword>
<dbReference type="InterPro" id="IPR004443">
    <property type="entry name" value="YjeF_N_dom"/>
</dbReference>
<dbReference type="EC" id="4.2.1.136" evidence="19"/>
<comment type="catalytic activity">
    <reaction evidence="15 17 19">
        <text>(6S)-NADHX + ADP = AMP + phosphate + NADH + H(+)</text>
        <dbReference type="Rhea" id="RHEA:32223"/>
        <dbReference type="ChEBI" id="CHEBI:15378"/>
        <dbReference type="ChEBI" id="CHEBI:43474"/>
        <dbReference type="ChEBI" id="CHEBI:57945"/>
        <dbReference type="ChEBI" id="CHEBI:64074"/>
        <dbReference type="ChEBI" id="CHEBI:456215"/>
        <dbReference type="ChEBI" id="CHEBI:456216"/>
        <dbReference type="EC" id="4.2.1.136"/>
    </reaction>
</comment>
<comment type="function">
    <text evidence="17">Catalyzes the dehydration of the S-form of NAD(P)HX at the expense of ADP, which is converted to AMP. Together with NAD(P)HX epimerase, which catalyzes the epimerization of the S- and R-forms, the enzyme allows the repair of both epimers of NAD(P)HX, a damaged form of NAD(P)H that is a result of enzymatic or heat-dependent hydration.</text>
</comment>
<evidence type="ECO:0000256" key="19">
    <source>
        <dbReference type="PIRNR" id="PIRNR017184"/>
    </source>
</evidence>
<comment type="cofactor">
    <cofactor evidence="18 19">
        <name>K(+)</name>
        <dbReference type="ChEBI" id="CHEBI:29103"/>
    </cofactor>
    <text evidence="18 19">Binds 1 potassium ion per subunit.</text>
</comment>
<dbReference type="InterPro" id="IPR036652">
    <property type="entry name" value="YjeF_N_dom_sf"/>
</dbReference>
<dbReference type="PROSITE" id="PS51383">
    <property type="entry name" value="YJEF_C_3"/>
    <property type="match status" value="1"/>
</dbReference>
<dbReference type="NCBIfam" id="TIGR00196">
    <property type="entry name" value="yjeF_cterm"/>
    <property type="match status" value="1"/>
</dbReference>
<dbReference type="NCBIfam" id="TIGR00197">
    <property type="entry name" value="yjeF_nterm"/>
    <property type="match status" value="1"/>
</dbReference>
<comment type="catalytic activity">
    <reaction evidence="2 18 19">
        <text>(6R)-NADPHX = (6S)-NADPHX</text>
        <dbReference type="Rhea" id="RHEA:32227"/>
        <dbReference type="ChEBI" id="CHEBI:64076"/>
        <dbReference type="ChEBI" id="CHEBI:64077"/>
        <dbReference type="EC" id="5.1.99.6"/>
    </reaction>
</comment>
<keyword evidence="6 17" id="KW-0547">Nucleotide-binding</keyword>
<dbReference type="SUPFAM" id="SSF53613">
    <property type="entry name" value="Ribokinase-like"/>
    <property type="match status" value="1"/>
</dbReference>
<protein>
    <recommendedName>
        <fullName evidence="19">Bifunctional NAD(P)H-hydrate repair enzyme</fullName>
    </recommendedName>
    <alternativeName>
        <fullName evidence="19">Nicotinamide nucleotide repair protein</fullName>
    </alternativeName>
    <domain>
        <recommendedName>
            <fullName evidence="19">ADP-dependent (S)-NAD(P)H-hydrate dehydratase</fullName>
            <ecNumber evidence="19">4.2.1.136</ecNumber>
        </recommendedName>
        <alternativeName>
            <fullName evidence="19">ADP-dependent NAD(P)HX dehydratase</fullName>
        </alternativeName>
    </domain>
    <domain>
        <recommendedName>
            <fullName evidence="19">NAD(P)H-hydrate epimerase</fullName>
            <ecNumber evidence="19">5.1.99.6</ecNumber>
        </recommendedName>
    </domain>
</protein>
<dbReference type="InterPro" id="IPR030677">
    <property type="entry name" value="Nnr"/>
</dbReference>
<evidence type="ECO:0000259" key="20">
    <source>
        <dbReference type="PROSITE" id="PS51383"/>
    </source>
</evidence>
<dbReference type="GO" id="GO:0052855">
    <property type="term" value="F:ADP-dependent NAD(P)H-hydrate dehydratase activity"/>
    <property type="evidence" value="ECO:0007669"/>
    <property type="project" value="UniProtKB-UniRule"/>
</dbReference>
<evidence type="ECO:0000256" key="13">
    <source>
        <dbReference type="ARBA" id="ARBA00023268"/>
    </source>
</evidence>
<dbReference type="PIRSF" id="PIRSF017184">
    <property type="entry name" value="Nnr"/>
    <property type="match status" value="1"/>
</dbReference>
<evidence type="ECO:0000256" key="7">
    <source>
        <dbReference type="ARBA" id="ARBA00022840"/>
    </source>
</evidence>
<evidence type="ECO:0000256" key="1">
    <source>
        <dbReference type="ARBA" id="ARBA00000013"/>
    </source>
</evidence>
<feature type="binding site" evidence="18">
    <location>
        <position position="64"/>
    </location>
    <ligand>
        <name>K(+)</name>
        <dbReference type="ChEBI" id="CHEBI:29103"/>
    </ligand>
</feature>
<comment type="catalytic activity">
    <reaction evidence="1 18 19">
        <text>(6R)-NADHX = (6S)-NADHX</text>
        <dbReference type="Rhea" id="RHEA:32215"/>
        <dbReference type="ChEBI" id="CHEBI:64074"/>
        <dbReference type="ChEBI" id="CHEBI:64075"/>
        <dbReference type="EC" id="5.1.99.6"/>
    </reaction>
</comment>
<keyword evidence="12 17" id="KW-0456">Lyase</keyword>
<feature type="binding site" evidence="17">
    <location>
        <position position="393"/>
    </location>
    <ligand>
        <name>(6S)-NADPHX</name>
        <dbReference type="ChEBI" id="CHEBI:64076"/>
    </ligand>
</feature>
<name>A0A1G5C1K6_9FIRM</name>
<feature type="binding site" evidence="17">
    <location>
        <position position="460"/>
    </location>
    <ligand>
        <name>AMP</name>
        <dbReference type="ChEBI" id="CHEBI:456215"/>
    </ligand>
</feature>
<dbReference type="Gene3D" id="3.40.1190.20">
    <property type="match status" value="1"/>
</dbReference>
<dbReference type="PANTHER" id="PTHR12592:SF0">
    <property type="entry name" value="ATP-DEPENDENT (S)-NAD(P)H-HYDRATE DEHYDRATASE"/>
    <property type="match status" value="1"/>
</dbReference>
<comment type="cofactor">
    <cofactor evidence="17">
        <name>Mg(2+)</name>
        <dbReference type="ChEBI" id="CHEBI:18420"/>
    </cofactor>
</comment>
<dbReference type="EC" id="5.1.99.6" evidence="19"/>
<feature type="binding site" evidence="18">
    <location>
        <position position="170"/>
    </location>
    <ligand>
        <name>(6S)-NADPHX</name>
        <dbReference type="ChEBI" id="CHEBI:64076"/>
    </ligand>
</feature>
<dbReference type="InterPro" id="IPR017953">
    <property type="entry name" value="Carbohydrate_kinase_pred_CS"/>
</dbReference>
<comment type="function">
    <text evidence="18">Catalyzes the epimerization of the S- and R-forms of NAD(P)HX, a damaged form of NAD(P)H that is a result of enzymatic or heat-dependent hydration. This is a prerequisite for the S-specific NAD(P)H-hydrate dehydratase to allow the repair of both epimers of NAD(P)HX.</text>
</comment>
<dbReference type="Pfam" id="PF03853">
    <property type="entry name" value="YjeF_N"/>
    <property type="match status" value="1"/>
</dbReference>
<dbReference type="InterPro" id="IPR029056">
    <property type="entry name" value="Ribokinase-like"/>
</dbReference>